<evidence type="ECO:0000313" key="1">
    <source>
        <dbReference type="EMBL" id="CAB4137847.1"/>
    </source>
</evidence>
<sequence length="426" mass="47702">MPNALLTSKYRRGTTYTVSFPTLPSLTLQPRRVELLQEKYHHDVLIMEFSKTSEKWFALMKTGVPMRFSWTQGPNSNNWVGYVSFVKKTVAGQIEEIMEVHCIGATFPLKESNTKVFRNMTIPKMVEELVTDVGFKFVGDDNGVVFDQLVLAGHSYWEWIMEHAKRIGYGVLVDKMTFYFRPLDKLIDQNITNVPVLSMNSKQQGINNEFLDRTLDSFKVINGEHVEIEGQTRTVKYVGGVDPMTGKVIVSSSSPKTVGQNFKSDVSDVIFNDLDPTKVALSQEMAQAMSDGSAHQGRLNMPARIACQGDPRIRPFSPIIVQGTGPLTDGYWIASQVRHMFARLGDYQIEMKAYIDGTGFDKKVATKDGAQNTVGVINLVEALEGNAQISRGNTAVLNATTPITFESQQGWNRTPATWAYRFTGDR</sequence>
<dbReference type="EMBL" id="LR796338">
    <property type="protein sequence ID" value="CAB4137847.1"/>
    <property type="molecule type" value="Genomic_DNA"/>
</dbReference>
<protein>
    <submittedName>
        <fullName evidence="1">Uncharacterized protein</fullName>
    </submittedName>
</protein>
<reference evidence="1" key="1">
    <citation type="submission" date="2020-04" db="EMBL/GenBank/DDBJ databases">
        <authorList>
            <person name="Chiriac C."/>
            <person name="Salcher M."/>
            <person name="Ghai R."/>
            <person name="Kavagutti S V."/>
        </authorList>
    </citation>
    <scope>NUCLEOTIDE SEQUENCE</scope>
</reference>
<organism evidence="1">
    <name type="scientific">uncultured Caudovirales phage</name>
    <dbReference type="NCBI Taxonomy" id="2100421"/>
    <lineage>
        <taxon>Viruses</taxon>
        <taxon>Duplodnaviria</taxon>
        <taxon>Heunggongvirae</taxon>
        <taxon>Uroviricota</taxon>
        <taxon>Caudoviricetes</taxon>
        <taxon>Peduoviridae</taxon>
        <taxon>Maltschvirus</taxon>
        <taxon>Maltschvirus maltsch</taxon>
    </lineage>
</organism>
<accession>A0A6J5LXP6</accession>
<dbReference type="SUPFAM" id="SSF69279">
    <property type="entry name" value="Phage tail proteins"/>
    <property type="match status" value="1"/>
</dbReference>
<proteinExistence type="predicted"/>
<name>A0A6J5LXP6_9CAUD</name>
<dbReference type="EMBL" id="LR796481">
    <property type="protein sequence ID" value="CAB4148117.1"/>
    <property type="molecule type" value="Genomic_DNA"/>
</dbReference>
<gene>
    <name evidence="1" type="ORF">UFOVP325_114</name>
    <name evidence="2" type="ORF">UFOVP430_109</name>
</gene>
<evidence type="ECO:0000313" key="2">
    <source>
        <dbReference type="EMBL" id="CAB4148117.1"/>
    </source>
</evidence>